<dbReference type="GO" id="GO:0005737">
    <property type="term" value="C:cytoplasm"/>
    <property type="evidence" value="ECO:0007669"/>
    <property type="project" value="UniProtKB-SubCell"/>
</dbReference>
<dbReference type="HAMAP" id="MF_01185">
    <property type="entry name" value="FliW"/>
    <property type="match status" value="1"/>
</dbReference>
<dbReference type="Pfam" id="PF02623">
    <property type="entry name" value="FliW"/>
    <property type="match status" value="1"/>
</dbReference>
<comment type="function">
    <text evidence="4">Acts as an anti-CsrA protein, binds CsrA and prevents it from repressing translation of its target genes, one of which is flagellin. Binds to flagellin and participates in the assembly of the flagellum.</text>
</comment>
<dbReference type="PANTHER" id="PTHR39190:SF1">
    <property type="entry name" value="FLAGELLAR ASSEMBLY FACTOR FLIW"/>
    <property type="match status" value="1"/>
</dbReference>
<dbReference type="HOGENOM" id="CLU_112356_0_2_9"/>
<dbReference type="InterPro" id="IPR024046">
    <property type="entry name" value="Flagellar_assmbl_FliW_dom_sf"/>
</dbReference>
<evidence type="ECO:0000256" key="2">
    <source>
        <dbReference type="ARBA" id="ARBA00022795"/>
    </source>
</evidence>
<keyword evidence="6" id="KW-1185">Reference proteome</keyword>
<dbReference type="PANTHER" id="PTHR39190">
    <property type="entry name" value="FLAGELLAR ASSEMBLY FACTOR FLIW"/>
    <property type="match status" value="1"/>
</dbReference>
<dbReference type="eggNOG" id="COG1699">
    <property type="taxonomic scope" value="Bacteria"/>
</dbReference>
<evidence type="ECO:0000313" key="5">
    <source>
        <dbReference type="EMBL" id="ADU31863.1"/>
    </source>
</evidence>
<dbReference type="SUPFAM" id="SSF141457">
    <property type="entry name" value="BH3618-like"/>
    <property type="match status" value="1"/>
</dbReference>
<comment type="subunit">
    <text evidence="4">Interacts with translational regulator CsrA and flagellin(s).</text>
</comment>
<dbReference type="GO" id="GO:0044780">
    <property type="term" value="P:bacterial-type flagellum assembly"/>
    <property type="evidence" value="ECO:0007669"/>
    <property type="project" value="UniProtKB-UniRule"/>
</dbReference>
<dbReference type="InterPro" id="IPR003775">
    <property type="entry name" value="Flagellar_assembly_factor_FliW"/>
</dbReference>
<reference evidence="5 6" key="1">
    <citation type="submission" date="2010-12" db="EMBL/GenBank/DDBJ databases">
        <title>Complete sequence of Bacillus cellulosilyticus DSM 2522.</title>
        <authorList>
            <consortium name="US DOE Joint Genome Institute"/>
            <person name="Lucas S."/>
            <person name="Copeland A."/>
            <person name="Lapidus A."/>
            <person name="Cheng J.-F."/>
            <person name="Bruce D."/>
            <person name="Goodwin L."/>
            <person name="Pitluck S."/>
            <person name="Chertkov O."/>
            <person name="Detter J.C."/>
            <person name="Han C."/>
            <person name="Tapia R."/>
            <person name="Land M."/>
            <person name="Hauser L."/>
            <person name="Jeffries C."/>
            <person name="Kyrpides N."/>
            <person name="Ivanova N."/>
            <person name="Mikhailova N."/>
            <person name="Brumm P."/>
            <person name="Mead D."/>
            <person name="Woyke T."/>
        </authorList>
    </citation>
    <scope>NUCLEOTIDE SEQUENCE [LARGE SCALE GENOMIC DNA]</scope>
    <source>
        <strain evidence="6">ATCC 21833 / DSM 2522 / FERM P-1141 / JCM 9156 / N-4</strain>
    </source>
</reference>
<dbReference type="KEGG" id="bco:Bcell_3622"/>
<comment type="similarity">
    <text evidence="4">Belongs to the FliW family.</text>
</comment>
<dbReference type="RefSeq" id="WP_013490194.1">
    <property type="nucleotide sequence ID" value="NC_014829.1"/>
</dbReference>
<comment type="subcellular location">
    <subcellularLocation>
        <location evidence="4">Cytoplasm</location>
    </subcellularLocation>
</comment>
<dbReference type="Proteomes" id="UP000001401">
    <property type="component" value="Chromosome"/>
</dbReference>
<keyword evidence="4" id="KW-0143">Chaperone</keyword>
<evidence type="ECO:0000256" key="1">
    <source>
        <dbReference type="ARBA" id="ARBA00022490"/>
    </source>
</evidence>
<evidence type="ECO:0000256" key="4">
    <source>
        <dbReference type="HAMAP-Rule" id="MF_01185"/>
    </source>
</evidence>
<keyword evidence="3 4" id="KW-0810">Translation regulation</keyword>
<dbReference type="NCBIfam" id="NF009793">
    <property type="entry name" value="PRK13285.1-1"/>
    <property type="match status" value="1"/>
</dbReference>
<protein>
    <recommendedName>
        <fullName evidence="4">Flagellar assembly factor FliW</fullName>
    </recommendedName>
</protein>
<accession>E6TS94</accession>
<dbReference type="STRING" id="649639.Bcell_3622"/>
<keyword evidence="2 4" id="KW-1005">Bacterial flagellum biogenesis</keyword>
<keyword evidence="1 4" id="KW-0963">Cytoplasm</keyword>
<evidence type="ECO:0000256" key="3">
    <source>
        <dbReference type="ARBA" id="ARBA00022845"/>
    </source>
</evidence>
<dbReference type="Gene3D" id="2.30.290.10">
    <property type="entry name" value="BH3618-like"/>
    <property type="match status" value="1"/>
</dbReference>
<dbReference type="OrthoDB" id="9801235at2"/>
<organism evidence="5 6">
    <name type="scientific">Evansella cellulosilytica (strain ATCC 21833 / DSM 2522 / FERM P-1141 / JCM 9156 / N-4)</name>
    <name type="common">Bacillus cellulosilyticus</name>
    <dbReference type="NCBI Taxonomy" id="649639"/>
    <lineage>
        <taxon>Bacteria</taxon>
        <taxon>Bacillati</taxon>
        <taxon>Bacillota</taxon>
        <taxon>Bacilli</taxon>
        <taxon>Bacillales</taxon>
        <taxon>Bacillaceae</taxon>
        <taxon>Evansella</taxon>
    </lineage>
</organism>
<evidence type="ECO:0000313" key="6">
    <source>
        <dbReference type="Proteomes" id="UP000001401"/>
    </source>
</evidence>
<proteinExistence type="inferred from homology"/>
<gene>
    <name evidence="4" type="primary">fliW</name>
    <name evidence="5" type="ordered locus">Bcell_3622</name>
</gene>
<dbReference type="EMBL" id="CP002394">
    <property type="protein sequence ID" value="ADU31863.1"/>
    <property type="molecule type" value="Genomic_DNA"/>
</dbReference>
<sequence length="151" mass="16984">MKLETKYSGEIEINEENIITFEHGVPSFEDEKKFVLLPFSNEPSPFYILQSVNTPGLAFVVMTPFQFFPNYEAKLSDSVIEQLEINDQEDVALFVILTVRETWAESTANLQGPIVINGKKQKGKQIALNDSEYKTKHPLGDVLTATGEKEG</sequence>
<dbReference type="GO" id="GO:0006417">
    <property type="term" value="P:regulation of translation"/>
    <property type="evidence" value="ECO:0007669"/>
    <property type="project" value="UniProtKB-KW"/>
</dbReference>
<name>E6TS94_EVAC2</name>
<dbReference type="AlphaFoldDB" id="E6TS94"/>